<feature type="transmembrane region" description="Helical" evidence="1">
    <location>
        <begin position="6"/>
        <end position="23"/>
    </location>
</feature>
<comment type="caution">
    <text evidence="2">The sequence shown here is derived from an EMBL/GenBank/DDBJ whole genome shotgun (WGS) entry which is preliminary data.</text>
</comment>
<dbReference type="EMBL" id="QKVK01000006">
    <property type="protein sequence ID" value="PZF76186.1"/>
    <property type="molecule type" value="Genomic_DNA"/>
</dbReference>
<sequence>MTITAYDIALPIGLALVFAVFRYSQYRSADPQTALPKAAADGVKGAIGLAVITLGYQYLTH</sequence>
<name>A0A2W2BRY0_9HYPH</name>
<keyword evidence="3" id="KW-1185">Reference proteome</keyword>
<keyword evidence="1" id="KW-0812">Transmembrane</keyword>
<accession>A0A2W2BRY0</accession>
<proteinExistence type="predicted"/>
<reference evidence="3" key="1">
    <citation type="submission" date="2018-06" db="EMBL/GenBank/DDBJ databases">
        <title>Aestuariibacter litoralis strain KCTC 52945T.</title>
        <authorList>
            <person name="Li X."/>
            <person name="Salam N."/>
            <person name="Li J.-L."/>
            <person name="Chen Y.-M."/>
            <person name="Yang Z.-W."/>
            <person name="Zhang L.-Y."/>
            <person name="Han M.-X."/>
            <person name="Xiao M."/>
            <person name="Li W.-J."/>
        </authorList>
    </citation>
    <scope>NUCLEOTIDE SEQUENCE [LARGE SCALE GENOMIC DNA]</scope>
    <source>
        <strain evidence="3">KCTC 52945</strain>
    </source>
</reference>
<keyword evidence="1" id="KW-0472">Membrane</keyword>
<dbReference type="RefSeq" id="WP_111199023.1">
    <property type="nucleotide sequence ID" value="NZ_QKVK01000006.1"/>
</dbReference>
<evidence type="ECO:0000313" key="3">
    <source>
        <dbReference type="Proteomes" id="UP000248795"/>
    </source>
</evidence>
<protein>
    <submittedName>
        <fullName evidence="2">Uncharacterized protein</fullName>
    </submittedName>
</protein>
<organism evidence="2 3">
    <name type="scientific">Aestuariivirga litoralis</name>
    <dbReference type="NCBI Taxonomy" id="2650924"/>
    <lineage>
        <taxon>Bacteria</taxon>
        <taxon>Pseudomonadati</taxon>
        <taxon>Pseudomonadota</taxon>
        <taxon>Alphaproteobacteria</taxon>
        <taxon>Hyphomicrobiales</taxon>
        <taxon>Aestuariivirgaceae</taxon>
        <taxon>Aestuariivirga</taxon>
    </lineage>
</organism>
<keyword evidence="1" id="KW-1133">Transmembrane helix</keyword>
<evidence type="ECO:0000256" key="1">
    <source>
        <dbReference type="SAM" id="Phobius"/>
    </source>
</evidence>
<gene>
    <name evidence="2" type="ORF">DK847_13345</name>
</gene>
<dbReference type="Proteomes" id="UP000248795">
    <property type="component" value="Unassembled WGS sequence"/>
</dbReference>
<evidence type="ECO:0000313" key="2">
    <source>
        <dbReference type="EMBL" id="PZF76186.1"/>
    </source>
</evidence>
<dbReference type="AlphaFoldDB" id="A0A2W2BRY0"/>